<sequence length="353" mass="38251">MRWLGRLRAEQQASWLQVLKIVVAIAVSWYVCVLLLGTELPIFAAIAALLVVAPSVNQSLGKGIERSIGTLGGVVLAWLASLVLPPGPLMVLAVTVLAVIVARLLRLAPMAANQLPISAMILLALGAGSGPLFGFERIVETVIGAVCALLINLVLVPPVQHEPAERAMRELAHGIADAYERIDRSLTSGSPTERLLADARALRDGIQSTRAAMDDLEDSTRLNPRTKRMRERLERDERLLLTLTVLANRVIGMSRSIADRSEAFLPDASIAGEPTVRRIGIESRRIAHEVRALVDQQAHDDGRTTSMPALDGPMFTEPIEVPRPHPEHWVLIGALLEDVRQARESLEAGADGV</sequence>
<dbReference type="GO" id="GO:0005886">
    <property type="term" value="C:plasma membrane"/>
    <property type="evidence" value="ECO:0007669"/>
    <property type="project" value="UniProtKB-SubCell"/>
</dbReference>
<evidence type="ECO:0000256" key="5">
    <source>
        <dbReference type="ARBA" id="ARBA00023136"/>
    </source>
</evidence>
<dbReference type="RefSeq" id="WP_092919248.1">
    <property type="nucleotide sequence ID" value="NZ_FOZN01000004.1"/>
</dbReference>
<dbReference type="PANTHER" id="PTHR30509">
    <property type="entry name" value="P-HYDROXYBENZOIC ACID EFFLUX PUMP SUBUNIT-RELATED"/>
    <property type="match status" value="1"/>
</dbReference>
<dbReference type="PANTHER" id="PTHR30509:SF9">
    <property type="entry name" value="MULTIDRUG RESISTANCE PROTEIN MDTO"/>
    <property type="match status" value="1"/>
</dbReference>
<feature type="transmembrane region" description="Helical" evidence="7">
    <location>
        <begin position="90"/>
        <end position="108"/>
    </location>
</feature>
<organism evidence="9 10">
    <name type="scientific">Agrococcus baldri</name>
    <dbReference type="NCBI Taxonomy" id="153730"/>
    <lineage>
        <taxon>Bacteria</taxon>
        <taxon>Bacillati</taxon>
        <taxon>Actinomycetota</taxon>
        <taxon>Actinomycetes</taxon>
        <taxon>Micrococcales</taxon>
        <taxon>Microbacteriaceae</taxon>
        <taxon>Agrococcus</taxon>
    </lineage>
</organism>
<evidence type="ECO:0000313" key="9">
    <source>
        <dbReference type="EMBL" id="SFS18061.1"/>
    </source>
</evidence>
<keyword evidence="4 7" id="KW-1133">Transmembrane helix</keyword>
<dbReference type="EMBL" id="FOZN01000004">
    <property type="protein sequence ID" value="SFS18061.1"/>
    <property type="molecule type" value="Genomic_DNA"/>
</dbReference>
<dbReference type="AlphaFoldDB" id="A0AA94L0R3"/>
<keyword evidence="3 7" id="KW-0812">Transmembrane</keyword>
<evidence type="ECO:0000256" key="1">
    <source>
        <dbReference type="ARBA" id="ARBA00004651"/>
    </source>
</evidence>
<feature type="transmembrane region" description="Helical" evidence="7">
    <location>
        <begin position="141"/>
        <end position="159"/>
    </location>
</feature>
<keyword evidence="5 7" id="KW-0472">Membrane</keyword>
<feature type="domain" description="Integral membrane bound transporter" evidence="8">
    <location>
        <begin position="30"/>
        <end position="151"/>
    </location>
</feature>
<evidence type="ECO:0000256" key="2">
    <source>
        <dbReference type="ARBA" id="ARBA00022475"/>
    </source>
</evidence>
<evidence type="ECO:0000313" key="10">
    <source>
        <dbReference type="Proteomes" id="UP000198506"/>
    </source>
</evidence>
<evidence type="ECO:0000256" key="4">
    <source>
        <dbReference type="ARBA" id="ARBA00022989"/>
    </source>
</evidence>
<keyword evidence="2" id="KW-1003">Cell membrane</keyword>
<evidence type="ECO:0000256" key="7">
    <source>
        <dbReference type="SAM" id="Phobius"/>
    </source>
</evidence>
<feature type="transmembrane region" description="Helical" evidence="7">
    <location>
        <begin position="115"/>
        <end position="135"/>
    </location>
</feature>
<evidence type="ECO:0000256" key="3">
    <source>
        <dbReference type="ARBA" id="ARBA00022692"/>
    </source>
</evidence>
<gene>
    <name evidence="9" type="ORF">SAMN04487783_2507</name>
</gene>
<reference evidence="9 10" key="1">
    <citation type="submission" date="2016-10" db="EMBL/GenBank/DDBJ databases">
        <authorList>
            <person name="Varghese N."/>
            <person name="Submissions S."/>
        </authorList>
    </citation>
    <scope>NUCLEOTIDE SEQUENCE [LARGE SCALE GENOMIC DNA]</scope>
    <source>
        <strain evidence="9 10">IAM 15147</strain>
    </source>
</reference>
<evidence type="ECO:0000256" key="6">
    <source>
        <dbReference type="ARBA" id="ARBA00043993"/>
    </source>
</evidence>
<feature type="transmembrane region" description="Helical" evidence="7">
    <location>
        <begin position="12"/>
        <end position="36"/>
    </location>
</feature>
<name>A0AA94L0R3_9MICO</name>
<dbReference type="Pfam" id="PF13515">
    <property type="entry name" value="FUSC_2"/>
    <property type="match status" value="1"/>
</dbReference>
<protein>
    <submittedName>
        <fullName evidence="9">Uncharacterized membrane protein YgaE, UPF0421/DUF939 family</fullName>
    </submittedName>
</protein>
<dbReference type="InterPro" id="IPR049453">
    <property type="entry name" value="Memb_transporter_dom"/>
</dbReference>
<comment type="similarity">
    <text evidence="6">Belongs to the YccS/YhfK family.</text>
</comment>
<accession>A0AA94L0R3</accession>
<keyword evidence="10" id="KW-1185">Reference proteome</keyword>
<comment type="caution">
    <text evidence="9">The sequence shown here is derived from an EMBL/GenBank/DDBJ whole genome shotgun (WGS) entry which is preliminary data.</text>
</comment>
<evidence type="ECO:0000259" key="8">
    <source>
        <dbReference type="Pfam" id="PF13515"/>
    </source>
</evidence>
<comment type="subcellular location">
    <subcellularLocation>
        <location evidence="1">Cell membrane</location>
        <topology evidence="1">Multi-pass membrane protein</topology>
    </subcellularLocation>
</comment>
<proteinExistence type="inferred from homology"/>
<dbReference type="Proteomes" id="UP000198506">
    <property type="component" value="Unassembled WGS sequence"/>
</dbReference>